<gene>
    <name evidence="1" type="ORF">PFISCL1PPCAC_2996</name>
</gene>
<dbReference type="PANTHER" id="PTHR21325">
    <property type="entry name" value="PHOSPHOLIPASE B, PLB1"/>
    <property type="match status" value="1"/>
</dbReference>
<dbReference type="GO" id="GO:0006644">
    <property type="term" value="P:phospholipid metabolic process"/>
    <property type="evidence" value="ECO:0007669"/>
    <property type="project" value="TreeGrafter"/>
</dbReference>
<accession>A0AAV5UZE2</accession>
<dbReference type="Gene3D" id="3.40.50.1110">
    <property type="entry name" value="SGNH hydrolase"/>
    <property type="match status" value="1"/>
</dbReference>
<dbReference type="SUPFAM" id="SSF52266">
    <property type="entry name" value="SGNH hydrolase"/>
    <property type="match status" value="1"/>
</dbReference>
<evidence type="ECO:0008006" key="3">
    <source>
        <dbReference type="Google" id="ProtNLM"/>
    </source>
</evidence>
<proteinExistence type="predicted"/>
<dbReference type="Pfam" id="PF00657">
    <property type="entry name" value="Lipase_GDSL"/>
    <property type="match status" value="1"/>
</dbReference>
<dbReference type="EMBL" id="BTSY01000001">
    <property type="protein sequence ID" value="GMT11699.1"/>
    <property type="molecule type" value="Genomic_DNA"/>
</dbReference>
<reference evidence="1" key="1">
    <citation type="submission" date="2023-10" db="EMBL/GenBank/DDBJ databases">
        <title>Genome assembly of Pristionchus species.</title>
        <authorList>
            <person name="Yoshida K."/>
            <person name="Sommer R.J."/>
        </authorList>
    </citation>
    <scope>NUCLEOTIDE SEQUENCE</scope>
    <source>
        <strain evidence="1">RS5133</strain>
    </source>
</reference>
<dbReference type="InterPro" id="IPR001087">
    <property type="entry name" value="GDSL"/>
</dbReference>
<dbReference type="InterPro" id="IPR036514">
    <property type="entry name" value="SGNH_hydro_sf"/>
</dbReference>
<protein>
    <recommendedName>
        <fullName evidence="3">Lipase</fullName>
    </recommendedName>
</protein>
<dbReference type="AlphaFoldDB" id="A0AAV5UZE2"/>
<feature type="non-terminal residue" evidence="1">
    <location>
        <position position="288"/>
    </location>
</feature>
<evidence type="ECO:0000313" key="2">
    <source>
        <dbReference type="Proteomes" id="UP001432322"/>
    </source>
</evidence>
<feature type="non-terminal residue" evidence="1">
    <location>
        <position position="1"/>
    </location>
</feature>
<name>A0AAV5UZE2_9BILA</name>
<dbReference type="PANTHER" id="PTHR21325:SF31">
    <property type="entry name" value="GH22081P-RELATED"/>
    <property type="match status" value="1"/>
</dbReference>
<dbReference type="Proteomes" id="UP001432322">
    <property type="component" value="Unassembled WGS sequence"/>
</dbReference>
<dbReference type="GO" id="GO:0004620">
    <property type="term" value="F:phospholipase activity"/>
    <property type="evidence" value="ECO:0007669"/>
    <property type="project" value="InterPro"/>
</dbReference>
<evidence type="ECO:0000313" key="1">
    <source>
        <dbReference type="EMBL" id="GMT11699.1"/>
    </source>
</evidence>
<organism evidence="1 2">
    <name type="scientific">Pristionchus fissidentatus</name>
    <dbReference type="NCBI Taxonomy" id="1538716"/>
    <lineage>
        <taxon>Eukaryota</taxon>
        <taxon>Metazoa</taxon>
        <taxon>Ecdysozoa</taxon>
        <taxon>Nematoda</taxon>
        <taxon>Chromadorea</taxon>
        <taxon>Rhabditida</taxon>
        <taxon>Rhabditina</taxon>
        <taxon>Diplogasteromorpha</taxon>
        <taxon>Diplogasteroidea</taxon>
        <taxon>Neodiplogasteridae</taxon>
        <taxon>Pristionchus</taxon>
    </lineage>
</organism>
<keyword evidence="2" id="KW-1185">Reference proteome</keyword>
<sequence length="288" mass="31885">SPQTPVDVNQVRPADIAYIAALGDSITTGVISFNLAEEYDGILESFSGNSFDMGGDGRMETHLTLPNILRHLNPKLVGFSRGRQGAYQNSVLNVAVGGRSSNDLPRQARELVERFKKYPASSVQSDWKLIHIFIGTNDIWGLCTTNNGTTKEAYKNFVREAIVIIQQNLPRSIISLIGTFTSVPRALAELAAEPAHQTKDQTVVVQNVFDNLYEPLRKADGAYDVNFYAFDVFHLSKYGNSLVAKQLWKQLLQPIGNKTTTNDEMADGSDMLACPDEVYTCTRSLVYN</sequence>
<comment type="caution">
    <text evidence="1">The sequence shown here is derived from an EMBL/GenBank/DDBJ whole genome shotgun (WGS) entry which is preliminary data.</text>
</comment>
<dbReference type="InterPro" id="IPR038885">
    <property type="entry name" value="PLB1"/>
</dbReference>